<gene>
    <name evidence="1" type="ORF">E5329_18970</name>
</gene>
<comment type="caution">
    <text evidence="1">The sequence shown here is derived from an EMBL/GenBank/DDBJ whole genome shotgun (WGS) entry which is preliminary data.</text>
</comment>
<sequence>MQNIAARHNPYIFLDKNRERTVVYYGRVSTEHEAQLAALENQLQWYDDQTERHSNWNVLQKYIDEGITGTQAKKRPAFLRMLEDARAGKFDLIVTREVCRFARNTVDTLVTTRELKNLGIEVYFVEDNIWTMDGDGELRLTIMATLAQEESRKVSERVRAGQKISRENGVLYGNGNIIGYDRVGSTYVINEEQAETVRMIFDLYLQGAGQTKIAKELCRLGRKDGHGQVSWSASKIGRILHNATYKGYNCYLKSFSNNYLEQKRIKNLDEETYMYVKGDFEPIVSEEVWNKCSEIRKARTTKMIVNKGERTYGKKSTQDVWLRKLRCSCGSTFRKNKWRTNKRGDEVFGYQCYNQVNNGSKAFREKNGLDTEGYCDIRMVGDWKLEIMAKKIFEGIWSEQERKNAILEVYRLLNEHYQSDTKNNQAAASALEGKIARLKNKIDNLISMRADGEITKEEFKSLKDTTEAELNKYMEEKSRMSEQSDCEGGMEFDIGKIGAVLGEVLDFSKPKLDDSIIDKFVSQIIPVDNCRYRWDLNFLPNETQSLVCKVEGRKNHANATIEEGNEDEDESPRTYVLSMDYSNISVTAKNAYQSYVLHRRLFRNNAIGFLVLTGKSIEEWLKIKGFKAWWGSSRCVVDPYFCVF</sequence>
<dbReference type="EMBL" id="SRYA01000045">
    <property type="protein sequence ID" value="TGY92702.1"/>
    <property type="molecule type" value="Genomic_DNA"/>
</dbReference>
<evidence type="ECO:0000313" key="1">
    <source>
        <dbReference type="EMBL" id="TGY92702.1"/>
    </source>
</evidence>
<keyword evidence="2" id="KW-1185">Reference proteome</keyword>
<reference evidence="1" key="1">
    <citation type="submission" date="2019-04" db="EMBL/GenBank/DDBJ databases">
        <title>Microbes associate with the intestines of laboratory mice.</title>
        <authorList>
            <person name="Navarre W."/>
            <person name="Wong E."/>
            <person name="Huang K."/>
            <person name="Tropini C."/>
            <person name="Ng K."/>
            <person name="Yu B."/>
        </authorList>
    </citation>
    <scope>NUCLEOTIDE SEQUENCE</scope>
    <source>
        <strain evidence="1">NM01_1-7b</strain>
    </source>
</reference>
<protein>
    <submittedName>
        <fullName evidence="1">Recombinase family protein</fullName>
    </submittedName>
</protein>
<dbReference type="Proteomes" id="UP000304953">
    <property type="component" value="Unassembled WGS sequence"/>
</dbReference>
<name>A0AC61RS11_9FIRM</name>
<organism evidence="1 2">
    <name type="scientific">Petralouisia muris</name>
    <dbReference type="NCBI Taxonomy" id="3032872"/>
    <lineage>
        <taxon>Bacteria</taxon>
        <taxon>Bacillati</taxon>
        <taxon>Bacillota</taxon>
        <taxon>Clostridia</taxon>
        <taxon>Lachnospirales</taxon>
        <taxon>Lachnospiraceae</taxon>
        <taxon>Petralouisia</taxon>
    </lineage>
</organism>
<evidence type="ECO:0000313" key="2">
    <source>
        <dbReference type="Proteomes" id="UP000304953"/>
    </source>
</evidence>
<accession>A0AC61RS11</accession>
<proteinExistence type="predicted"/>